<evidence type="ECO:0000313" key="2">
    <source>
        <dbReference type="Proteomes" id="UP000005365"/>
    </source>
</evidence>
<sequence>MVGFVWKFGDKAIGFTRRYGVHCRCLFDLVQIMPQLRLFCGVIIREVGMEAGRG</sequence>
<name>C6M4Y6_NEISI</name>
<accession>C6M4Y6</accession>
<gene>
    <name evidence="1" type="ORF">NEISICOT_01585</name>
</gene>
<comment type="caution">
    <text evidence="1">The sequence shown here is derived from an EMBL/GenBank/DDBJ whole genome shotgun (WGS) entry which is preliminary data.</text>
</comment>
<protein>
    <submittedName>
        <fullName evidence="1">Uncharacterized protein</fullName>
    </submittedName>
</protein>
<reference evidence="1" key="1">
    <citation type="submission" date="2009-07" db="EMBL/GenBank/DDBJ databases">
        <authorList>
            <person name="Weinstock G."/>
            <person name="Sodergren E."/>
            <person name="Clifton S."/>
            <person name="Fulton L."/>
            <person name="Fulton B."/>
            <person name="Courtney L."/>
            <person name="Fronick C."/>
            <person name="Harrison M."/>
            <person name="Strong C."/>
            <person name="Farmer C."/>
            <person name="Delahaunty K."/>
            <person name="Markovic C."/>
            <person name="Hall O."/>
            <person name="Minx P."/>
            <person name="Tomlinson C."/>
            <person name="Mitreva M."/>
            <person name="Nelson J."/>
            <person name="Hou S."/>
            <person name="Wollam A."/>
            <person name="Pepin K.H."/>
            <person name="Johnson M."/>
            <person name="Bhonagiri V."/>
            <person name="Nash W.E."/>
            <person name="Warren W."/>
            <person name="Chinwalla A."/>
            <person name="Mardis E.R."/>
            <person name="Wilson R.K."/>
        </authorList>
    </citation>
    <scope>NUCLEOTIDE SEQUENCE [LARGE SCALE GENOMIC DNA]</scope>
    <source>
        <strain evidence="1">ATCC 29256</strain>
    </source>
</reference>
<dbReference type="Proteomes" id="UP000005365">
    <property type="component" value="Unassembled WGS sequence"/>
</dbReference>
<organism evidence="1 2">
    <name type="scientific">Neisseria sicca ATCC 29256</name>
    <dbReference type="NCBI Taxonomy" id="547045"/>
    <lineage>
        <taxon>Bacteria</taxon>
        <taxon>Pseudomonadati</taxon>
        <taxon>Pseudomonadota</taxon>
        <taxon>Betaproteobacteria</taxon>
        <taxon>Neisseriales</taxon>
        <taxon>Neisseriaceae</taxon>
        <taxon>Neisseria</taxon>
    </lineage>
</organism>
<proteinExistence type="predicted"/>
<evidence type="ECO:0000313" key="1">
    <source>
        <dbReference type="EMBL" id="EET44623.1"/>
    </source>
</evidence>
<keyword evidence="2" id="KW-1185">Reference proteome</keyword>
<dbReference type="AlphaFoldDB" id="C6M4Y6"/>
<dbReference type="EMBL" id="ACKO02000008">
    <property type="protein sequence ID" value="EET44623.1"/>
    <property type="molecule type" value="Genomic_DNA"/>
</dbReference>